<reference evidence="2 3" key="1">
    <citation type="submission" date="2018-12" db="EMBL/GenBank/DDBJ databases">
        <authorList>
            <person name="Yang Y."/>
        </authorList>
    </citation>
    <scope>NUCLEOTIDE SEQUENCE [LARGE SCALE GENOMIC DNA]</scope>
    <source>
        <strain evidence="2 3">L-25-5w-1</strain>
    </source>
</reference>
<evidence type="ECO:0000256" key="1">
    <source>
        <dbReference type="ARBA" id="ARBA00044777"/>
    </source>
</evidence>
<name>A0A431VLB5_9PROT</name>
<dbReference type="EMBL" id="RXMA01000002">
    <property type="protein sequence ID" value="RTR23451.1"/>
    <property type="molecule type" value="Genomic_DNA"/>
</dbReference>
<dbReference type="AlphaFoldDB" id="A0A431VLB5"/>
<dbReference type="PANTHER" id="PTHR33969:SF2">
    <property type="entry name" value="SEGREGATION AND CONDENSATION PROTEIN A"/>
    <property type="match status" value="1"/>
</dbReference>
<protein>
    <recommendedName>
        <fullName evidence="1">Segregation and condensation protein A</fullName>
    </recommendedName>
</protein>
<gene>
    <name evidence="2" type="ORF">EJ903_02635</name>
</gene>
<evidence type="ECO:0000313" key="3">
    <source>
        <dbReference type="Proteomes" id="UP000277007"/>
    </source>
</evidence>
<comment type="caution">
    <text evidence="2">The sequence shown here is derived from an EMBL/GenBank/DDBJ whole genome shotgun (WGS) entry which is preliminary data.</text>
</comment>
<dbReference type="Pfam" id="PF02616">
    <property type="entry name" value="SMC_ScpA"/>
    <property type="match status" value="1"/>
</dbReference>
<dbReference type="OrthoDB" id="9793741at2"/>
<keyword evidence="3" id="KW-1185">Reference proteome</keyword>
<proteinExistence type="predicted"/>
<dbReference type="Proteomes" id="UP000277007">
    <property type="component" value="Unassembled WGS sequence"/>
</dbReference>
<sequence length="259" mass="28706">MTADLFGADPGPEVDPGQLLLVLDGFEGPLDVLLVLGRDQKVDLTRISILALADQYLAFIDEARELRLELAADYLVMAAWLAYLKSRLLIPEPEDEEPSGEDMAAALAFQLQRLEAMKTAAQALFARPRLGQDVFARGAPEDIDIRRKSVYEVTLYDLLRAYGDHRKRQEGGVLRIQPVRLYSLEDAVRRLSDLLGHMPDWATLASFLPAEEGSLLTRSAMAAHFAATLELAKAGQVELRQDSAFAPIFLRRATRDGSD</sequence>
<evidence type="ECO:0000313" key="2">
    <source>
        <dbReference type="EMBL" id="RTR23451.1"/>
    </source>
</evidence>
<dbReference type="InterPro" id="IPR003768">
    <property type="entry name" value="ScpA"/>
</dbReference>
<organism evidence="2 3">
    <name type="scientific">Azospirillum griseum</name>
    <dbReference type="NCBI Taxonomy" id="2496639"/>
    <lineage>
        <taxon>Bacteria</taxon>
        <taxon>Pseudomonadati</taxon>
        <taxon>Pseudomonadota</taxon>
        <taxon>Alphaproteobacteria</taxon>
        <taxon>Rhodospirillales</taxon>
        <taxon>Azospirillaceae</taxon>
        <taxon>Azospirillum</taxon>
    </lineage>
</organism>
<dbReference type="PANTHER" id="PTHR33969">
    <property type="entry name" value="SEGREGATION AND CONDENSATION PROTEIN A"/>
    <property type="match status" value="1"/>
</dbReference>
<accession>A0A431VLB5</accession>
<dbReference type="RefSeq" id="WP_126611873.1">
    <property type="nucleotide sequence ID" value="NZ_JBHUCY010000010.1"/>
</dbReference>
<dbReference type="Gene3D" id="6.10.250.2410">
    <property type="match status" value="1"/>
</dbReference>